<dbReference type="Pfam" id="PF26638">
    <property type="entry name" value="DUF8211"/>
    <property type="match status" value="1"/>
</dbReference>
<protein>
    <recommendedName>
        <fullName evidence="1">DUF8211 domain-containing protein</fullName>
    </recommendedName>
</protein>
<evidence type="ECO:0000259" key="1">
    <source>
        <dbReference type="Pfam" id="PF26638"/>
    </source>
</evidence>
<gene>
    <name evidence="2" type="ORF">GLOINDRAFT_23469</name>
</gene>
<dbReference type="InterPro" id="IPR058524">
    <property type="entry name" value="DUF8211"/>
</dbReference>
<dbReference type="HOGENOM" id="CLU_017869_3_1_1"/>
<reference evidence="2" key="1">
    <citation type="submission" date="2013-07" db="EMBL/GenBank/DDBJ databases">
        <title>The genome of an arbuscular mycorrhizal fungus provides insights into the evolution of the oldest plant symbiosis.</title>
        <authorList>
            <consortium name="DOE Joint Genome Institute"/>
            <person name="Tisserant E."/>
            <person name="Malbreil M."/>
            <person name="Kuo A."/>
            <person name="Kohler A."/>
            <person name="Symeonidi A."/>
            <person name="Balestrini R."/>
            <person name="Charron P."/>
            <person name="Duensing N."/>
            <person name="Frei-dit-Frey N."/>
            <person name="Gianinazzi-Pearson V."/>
            <person name="Gilbert B."/>
            <person name="Handa Y."/>
            <person name="Hijri M."/>
            <person name="Kaul R."/>
            <person name="Kawaguchi M."/>
            <person name="Krajinski F."/>
            <person name="Lammers P."/>
            <person name="Lapierre D."/>
            <person name="Masclaux F.G."/>
            <person name="Murat C."/>
            <person name="Morin E."/>
            <person name="Ndikumana S."/>
            <person name="Pagni M."/>
            <person name="Petitpierre D."/>
            <person name="Requena N."/>
            <person name="Rosikiewicz P."/>
            <person name="Riley R."/>
            <person name="Saito K."/>
            <person name="San Clemente H."/>
            <person name="Shapiro H."/>
            <person name="van Tuinen D."/>
            <person name="Becard G."/>
            <person name="Bonfante P."/>
            <person name="Paszkowski U."/>
            <person name="Shachar-Hill Y."/>
            <person name="Young J.P."/>
            <person name="Sanders I.R."/>
            <person name="Henrissat B."/>
            <person name="Rensing S.A."/>
            <person name="Grigoriev I.V."/>
            <person name="Corradi N."/>
            <person name="Roux C."/>
            <person name="Martin F."/>
        </authorList>
    </citation>
    <scope>NUCLEOTIDE SEQUENCE</scope>
    <source>
        <strain evidence="2">DAOM 197198</strain>
    </source>
</reference>
<evidence type="ECO:0000313" key="2">
    <source>
        <dbReference type="EMBL" id="ESA15825.1"/>
    </source>
</evidence>
<organism evidence="2">
    <name type="scientific">Rhizophagus irregularis (strain DAOM 181602 / DAOM 197198 / MUCL 43194)</name>
    <name type="common">Arbuscular mycorrhizal fungus</name>
    <name type="synonym">Glomus intraradices</name>
    <dbReference type="NCBI Taxonomy" id="747089"/>
    <lineage>
        <taxon>Eukaryota</taxon>
        <taxon>Fungi</taxon>
        <taxon>Fungi incertae sedis</taxon>
        <taxon>Mucoromycota</taxon>
        <taxon>Glomeromycotina</taxon>
        <taxon>Glomeromycetes</taxon>
        <taxon>Glomerales</taxon>
        <taxon>Glomeraceae</taxon>
        <taxon>Rhizophagus</taxon>
    </lineage>
</organism>
<dbReference type="AlphaFoldDB" id="U9U613"/>
<name>U9U613_RHIID</name>
<dbReference type="EMBL" id="KI281608">
    <property type="protein sequence ID" value="ESA15825.1"/>
    <property type="molecule type" value="Genomic_DNA"/>
</dbReference>
<accession>U9U613</accession>
<feature type="domain" description="DUF8211" evidence="1">
    <location>
        <begin position="46"/>
        <end position="122"/>
    </location>
</feature>
<proteinExistence type="predicted"/>
<dbReference type="VEuPathDB" id="FungiDB:RhiirFUN_007912"/>
<sequence length="362" mass="42620">MSRHRSACIIHQRTFSKTHIFKNIKKKHEPKSEHIPTDFINDKSSHTNLLYYRWLNGKSKRITSRRLGISYDSNIHARDPSTTFKQGNRHMYQKCLSNFQYNLSPNLWTQKRQNICFKRTCRCHANIAFYLLKSQYIKVPVRHLLYKHSDSIPNADDYPFLVPYFTMDSNHKKQIMTKLTQASSSTGPSAPPNNYNPIPDVFIPKKYRDIIPKDLIYMNDRYVTPGSREWFTYMYNVDESYYPPESRTPRYNAKGKYVARTPIYRSEVVENYVPSHIVEKSQLRRTEKLKADALTKEAAYHGTTSKYYNSHANIVRSVTNASNSFHECMPKYLAKRQQNHEFGFSNATLDKNLNKFLKNNNI</sequence>